<evidence type="ECO:0000259" key="13">
    <source>
        <dbReference type="PROSITE" id="PS50119"/>
    </source>
</evidence>
<keyword evidence="6" id="KW-0677">Repeat</keyword>
<dbReference type="InterPro" id="IPR013083">
    <property type="entry name" value="Znf_RING/FYVE/PHD"/>
</dbReference>
<dbReference type="Pfam" id="PF22191">
    <property type="entry name" value="IBR_1"/>
    <property type="match status" value="2"/>
</dbReference>
<organism evidence="16 17">
    <name type="scientific">Eleutherodactylus coqui</name>
    <name type="common">Puerto Rican coqui</name>
    <dbReference type="NCBI Taxonomy" id="57060"/>
    <lineage>
        <taxon>Eukaryota</taxon>
        <taxon>Metazoa</taxon>
        <taxon>Chordata</taxon>
        <taxon>Craniata</taxon>
        <taxon>Vertebrata</taxon>
        <taxon>Euteleostomi</taxon>
        <taxon>Amphibia</taxon>
        <taxon>Batrachia</taxon>
        <taxon>Anura</taxon>
        <taxon>Neobatrachia</taxon>
        <taxon>Hyloidea</taxon>
        <taxon>Eleutherodactylidae</taxon>
        <taxon>Eleutherodactylinae</taxon>
        <taxon>Eleutherodactylus</taxon>
        <taxon>Eleutherodactylus</taxon>
    </lineage>
</organism>
<keyword evidence="4" id="KW-0808">Transferase</keyword>
<dbReference type="OrthoDB" id="9978677at2759"/>
<evidence type="ECO:0000256" key="8">
    <source>
        <dbReference type="ARBA" id="ARBA00022786"/>
    </source>
</evidence>
<evidence type="ECO:0000256" key="9">
    <source>
        <dbReference type="ARBA" id="ARBA00022833"/>
    </source>
</evidence>
<dbReference type="GO" id="GO:0008270">
    <property type="term" value="F:zinc ion binding"/>
    <property type="evidence" value="ECO:0007669"/>
    <property type="project" value="UniProtKB-KW"/>
</dbReference>
<dbReference type="GO" id="GO:0097039">
    <property type="term" value="P:protein linear polyubiquitination"/>
    <property type="evidence" value="ECO:0007669"/>
    <property type="project" value="TreeGrafter"/>
</dbReference>
<dbReference type="CDD" id="cd16631">
    <property type="entry name" value="mRING-HC-C4C4_RBR_HOIP"/>
    <property type="match status" value="1"/>
</dbReference>
<dbReference type="SUPFAM" id="SSF143503">
    <property type="entry name" value="PUG domain-like"/>
    <property type="match status" value="1"/>
</dbReference>
<dbReference type="PROSITE" id="PS50119">
    <property type="entry name" value="ZF_BBOX"/>
    <property type="match status" value="1"/>
</dbReference>
<evidence type="ECO:0000256" key="7">
    <source>
        <dbReference type="ARBA" id="ARBA00022771"/>
    </source>
</evidence>
<sequence>MDTWQLRNALELALIHQPDTVTTSLLDQMLEVPFKDRYRRLDLPTLLPRTEQSPNLRSVITALNILEKYGKNLLSSHRPKFWRSVKFNNPVFKSTVDAINGGRHVLSLYGYIQSLPDGLSFPDTMQEPDAANVAAVTADVIILHRELNLLASDCHPFQEQAKQELLFMNFSPPSLVTDSVVFSKPAPSVSEESSEGCGLCGVRTISVVCASCNDALCLECDHRVHTHPSRSHHQRTPCGTSPTNRPKDDEFLPRVSSRPPWQCMSCHTLNRGGSVLCVGCDRPRGCNNASSMTLETSLQKDTWKCQACTLQNPSSAVLCAACDRPRLAGKPSIDHESTAFSLIDTKDPIGFYKTAALPDQSGLISLLVNRKTTVCGSMYDKPINIEATNPRPLTQGNNNASLPYSKKGSPDNSYTFEKPIKKFISNFENLSEFLNEDKEKQANIPKGWQCSHCTFFNSCSGRVCEMCDRTSEGLLSTEESKKKVQEKPLKNQDEMRQKQMKEDGAKLVALIKEGEANGVSPEEVCSAIRYSGTEVPLRWLQSELVYVLEQLIDAASQKAGSELGAFTADEARSAWLSCGGHMEEAVNLCIIQRRSKMEELCALGFQDRDKVVAALYESAGSVTRALSILQTPVLEPFLNRVWEDKEVPFQLDSGDRQALLRRLLAEHSLHSWGRAELALSLLQEGEGRYNLQDVVEAVRESQDRDFIKRMLTQECTVCGWQLPRNKMRSLTSCECCICPDCFRMHFTVAVKEKHIRDMVCPSCEEPEISDEGELLHYFSTLDILLRDTLEEDAYNLFHKKLTERTLMKDPKFLWCTHCSFGFIYERDQLDVKCPQCDCSFCRKCKRPWEEQHRALSCEDFQSWKRENDAEYQAQGLAVYLQENGITCPHCKFSYALARGGCMHFICSQCRHQFCSGCYNTFHSKNKCTVPSCTVRMSLHAHHPRTCLFYLRDWEVSRLQKLLQMSNVAFNTDPPAGTQAGPGGGCRVMEQKETIDGLRDEACGKQTALGYAGLCESHYKEYLVSRINALSLDPCILYDLEETVTVCKRYLQKCPTQEANEDDIAYKERLMNVLMFDMPLNPVAQRNRHP</sequence>
<feature type="compositionally biased region" description="Polar residues" evidence="11">
    <location>
        <begin position="391"/>
        <end position="402"/>
    </location>
</feature>
<dbReference type="CDD" id="cd20337">
    <property type="entry name" value="BRcat_RBR_HOIP"/>
    <property type="match status" value="1"/>
</dbReference>
<dbReference type="Gene3D" id="1.10.8.10">
    <property type="entry name" value="DNA helicase RuvA subunit, C-terminal domain"/>
    <property type="match status" value="1"/>
</dbReference>
<proteinExistence type="inferred from homology"/>
<evidence type="ECO:0000256" key="10">
    <source>
        <dbReference type="PROSITE-ProRule" id="PRU00322"/>
    </source>
</evidence>
<comment type="catalytic activity">
    <reaction evidence="1">
        <text>[E2 ubiquitin-conjugating enzyme]-S-ubiquitinyl-L-cysteine + [acceptor protein]-L-lysine = [E2 ubiquitin-conjugating enzyme]-L-cysteine + [acceptor protein]-N(6)-ubiquitinyl-L-lysine.</text>
        <dbReference type="EC" id="2.3.2.31"/>
    </reaction>
</comment>
<dbReference type="Pfam" id="PF25163">
    <property type="entry name" value="UBA_RNF31"/>
    <property type="match status" value="1"/>
</dbReference>
<dbReference type="GO" id="GO:0070530">
    <property type="term" value="F:K63-linked polyubiquitin modification-dependent protein binding"/>
    <property type="evidence" value="ECO:0007669"/>
    <property type="project" value="TreeGrafter"/>
</dbReference>
<keyword evidence="17" id="KW-1185">Reference proteome</keyword>
<dbReference type="GO" id="GO:0036435">
    <property type="term" value="F:K48-linked polyubiquitin modification-dependent protein binding"/>
    <property type="evidence" value="ECO:0007669"/>
    <property type="project" value="TreeGrafter"/>
</dbReference>
<dbReference type="GO" id="GO:0061630">
    <property type="term" value="F:ubiquitin protein ligase activity"/>
    <property type="evidence" value="ECO:0007669"/>
    <property type="project" value="UniProtKB-EC"/>
</dbReference>
<accession>A0A8J6FF70</accession>
<dbReference type="InterPro" id="IPR047540">
    <property type="entry name" value="BRcat_RBR_RNF31-like"/>
</dbReference>
<dbReference type="InterPro" id="IPR047543">
    <property type="entry name" value="Bbox1_RNF31-like"/>
</dbReference>
<dbReference type="Pfam" id="PF09409">
    <property type="entry name" value="PUB"/>
    <property type="match status" value="1"/>
</dbReference>
<dbReference type="SUPFAM" id="SSF90209">
    <property type="entry name" value="Ran binding protein zinc finger-like"/>
    <property type="match status" value="1"/>
</dbReference>
<evidence type="ECO:0000313" key="16">
    <source>
        <dbReference type="EMBL" id="KAG9486912.1"/>
    </source>
</evidence>
<evidence type="ECO:0000256" key="3">
    <source>
        <dbReference type="ARBA" id="ARBA00012251"/>
    </source>
</evidence>
<keyword evidence="7 10" id="KW-0863">Zinc-finger</keyword>
<comment type="caution">
    <text evidence="16">The sequence shown here is derived from an EMBL/GenBank/DDBJ whole genome shotgun (WGS) entry which is preliminary data.</text>
</comment>
<dbReference type="SMART" id="SM00547">
    <property type="entry name" value="ZnF_RBZ"/>
    <property type="match status" value="3"/>
</dbReference>
<dbReference type="EMBL" id="WNTK01000003">
    <property type="protein sequence ID" value="KAG9486912.1"/>
    <property type="molecule type" value="Genomic_DNA"/>
</dbReference>
<dbReference type="InterPro" id="IPR002867">
    <property type="entry name" value="IBR_dom"/>
</dbReference>
<dbReference type="Gene3D" id="6.10.140.1100">
    <property type="match status" value="1"/>
</dbReference>
<feature type="region of interest" description="Disordered" evidence="11">
    <location>
        <begin position="227"/>
        <end position="252"/>
    </location>
</feature>
<dbReference type="PANTHER" id="PTHR16004:SF5">
    <property type="entry name" value="E3 UBIQUITIN-PROTEIN LIGASE RNF31"/>
    <property type="match status" value="1"/>
</dbReference>
<dbReference type="InterPro" id="IPR015940">
    <property type="entry name" value="UBA"/>
</dbReference>
<dbReference type="InterPro" id="IPR036443">
    <property type="entry name" value="Znf_RanBP2_sf"/>
</dbReference>
<gene>
    <name evidence="16" type="ORF">GDO78_007004</name>
</gene>
<keyword evidence="9" id="KW-0862">Zinc</keyword>
<dbReference type="CDD" id="cd19815">
    <property type="entry name" value="Bbox1_HOIP"/>
    <property type="match status" value="1"/>
</dbReference>
<dbReference type="InterPro" id="IPR057426">
    <property type="entry name" value="RNF31_UBA_3"/>
</dbReference>
<feature type="domain" description="RING-type" evidence="15">
    <location>
        <begin position="711"/>
        <end position="936"/>
    </location>
</feature>
<feature type="region of interest" description="Disordered" evidence="11">
    <location>
        <begin position="386"/>
        <end position="410"/>
    </location>
</feature>
<dbReference type="InterPro" id="IPR001876">
    <property type="entry name" value="Znf_RanBP2"/>
</dbReference>
<feature type="domain" description="B box-type" evidence="13">
    <location>
        <begin position="192"/>
        <end position="238"/>
    </location>
</feature>
<keyword evidence="8" id="KW-0833">Ubl conjugation pathway</keyword>
<dbReference type="AlphaFoldDB" id="A0A8J6FF70"/>
<evidence type="ECO:0000259" key="15">
    <source>
        <dbReference type="PROSITE" id="PS51873"/>
    </source>
</evidence>
<dbReference type="PROSITE" id="PS01358">
    <property type="entry name" value="ZF_RANBP2_1"/>
    <property type="match status" value="3"/>
</dbReference>
<dbReference type="SUPFAM" id="SSF57850">
    <property type="entry name" value="RING/U-box"/>
    <property type="match status" value="3"/>
</dbReference>
<evidence type="ECO:0000256" key="5">
    <source>
        <dbReference type="ARBA" id="ARBA00022723"/>
    </source>
</evidence>
<dbReference type="PROSITE" id="PS00518">
    <property type="entry name" value="ZF_RING_1"/>
    <property type="match status" value="1"/>
</dbReference>
<dbReference type="Proteomes" id="UP000770717">
    <property type="component" value="Unassembled WGS sequence"/>
</dbReference>
<dbReference type="InterPro" id="IPR018997">
    <property type="entry name" value="PUB_domain"/>
</dbReference>
<dbReference type="EMBL" id="WNTK01000003">
    <property type="protein sequence ID" value="KAG9486911.1"/>
    <property type="molecule type" value="Genomic_DNA"/>
</dbReference>
<feature type="region of interest" description="Disordered" evidence="11">
    <location>
        <begin position="478"/>
        <end position="497"/>
    </location>
</feature>
<keyword evidence="5" id="KW-0479">Metal-binding</keyword>
<dbReference type="EC" id="2.3.2.31" evidence="3"/>
<dbReference type="PROSITE" id="PS51873">
    <property type="entry name" value="TRIAD"/>
    <property type="match status" value="1"/>
</dbReference>
<dbReference type="Gene3D" id="3.30.40.10">
    <property type="entry name" value="Zinc/RING finger domain, C3HC4 (zinc finger)"/>
    <property type="match status" value="1"/>
</dbReference>
<evidence type="ECO:0000259" key="12">
    <source>
        <dbReference type="PROSITE" id="PS50030"/>
    </source>
</evidence>
<dbReference type="InterPro" id="IPR032065">
    <property type="entry name" value="RNF31-UBA"/>
</dbReference>
<dbReference type="InterPro" id="IPR041031">
    <property type="entry name" value="RNF31_C"/>
</dbReference>
<dbReference type="PANTHER" id="PTHR16004">
    <property type="entry name" value="RING FINGER PROTEIN 31-RELATED"/>
    <property type="match status" value="1"/>
</dbReference>
<dbReference type="InterPro" id="IPR026254">
    <property type="entry name" value="RNF31-like"/>
</dbReference>
<dbReference type="InterPro" id="IPR036339">
    <property type="entry name" value="PUB-like_dom_sf"/>
</dbReference>
<dbReference type="GO" id="GO:1990450">
    <property type="term" value="F:linear polyubiquitin binding"/>
    <property type="evidence" value="ECO:0007669"/>
    <property type="project" value="TreeGrafter"/>
</dbReference>
<dbReference type="Gene3D" id="4.10.1060.10">
    <property type="entry name" value="Zinc finger, RanBP2-type"/>
    <property type="match status" value="1"/>
</dbReference>
<dbReference type="GO" id="GO:0071797">
    <property type="term" value="C:LUBAC complex"/>
    <property type="evidence" value="ECO:0007669"/>
    <property type="project" value="InterPro"/>
</dbReference>
<evidence type="ECO:0000256" key="2">
    <source>
        <dbReference type="ARBA" id="ARBA00008278"/>
    </source>
</evidence>
<evidence type="ECO:0000313" key="17">
    <source>
        <dbReference type="Proteomes" id="UP000770717"/>
    </source>
</evidence>
<dbReference type="InterPro" id="IPR047542">
    <property type="entry name" value="Rcat_RBR_RNF31-like"/>
</dbReference>
<dbReference type="InterPro" id="IPR000315">
    <property type="entry name" value="Znf_B-box"/>
</dbReference>
<name>A0A8J6FF70_ELECQ</name>
<feature type="domain" description="RanBP2-type" evidence="14">
    <location>
        <begin position="299"/>
        <end position="328"/>
    </location>
</feature>
<dbReference type="CDD" id="cd20351">
    <property type="entry name" value="Rcat_RBR_HOIP"/>
    <property type="match status" value="1"/>
</dbReference>
<dbReference type="PROSITE" id="PS50199">
    <property type="entry name" value="ZF_RANBP2_2"/>
    <property type="match status" value="1"/>
</dbReference>
<dbReference type="InterPro" id="IPR017907">
    <property type="entry name" value="Znf_RING_CS"/>
</dbReference>
<feature type="domain" description="UBA" evidence="12">
    <location>
        <begin position="590"/>
        <end position="632"/>
    </location>
</feature>
<evidence type="ECO:0000256" key="1">
    <source>
        <dbReference type="ARBA" id="ARBA00001798"/>
    </source>
</evidence>
<dbReference type="PROSITE" id="PS50030">
    <property type="entry name" value="UBA"/>
    <property type="match status" value="1"/>
</dbReference>
<evidence type="ECO:0000256" key="6">
    <source>
        <dbReference type="ARBA" id="ARBA00022737"/>
    </source>
</evidence>
<protein>
    <recommendedName>
        <fullName evidence="3">RBR-type E3 ubiquitin transferase</fullName>
        <ecNumber evidence="3">2.3.2.31</ecNumber>
    </recommendedName>
</protein>
<evidence type="ECO:0000259" key="14">
    <source>
        <dbReference type="PROSITE" id="PS50199"/>
    </source>
</evidence>
<evidence type="ECO:0000256" key="4">
    <source>
        <dbReference type="ARBA" id="ARBA00022679"/>
    </source>
</evidence>
<dbReference type="InterPro" id="IPR047541">
    <property type="entry name" value="RNF31_RBR_mRING-HC-like"/>
</dbReference>
<dbReference type="Gene3D" id="1.20.58.2190">
    <property type="match status" value="1"/>
</dbReference>
<dbReference type="SMART" id="SM00647">
    <property type="entry name" value="IBR"/>
    <property type="match status" value="2"/>
</dbReference>
<dbReference type="InterPro" id="IPR044066">
    <property type="entry name" value="TRIAD_supradom"/>
</dbReference>
<comment type="similarity">
    <text evidence="2">Belongs to the RBR family.</text>
</comment>
<reference evidence="16" key="1">
    <citation type="thesis" date="2020" institute="ProQuest LLC" country="789 East Eisenhower Parkway, Ann Arbor, MI, USA">
        <title>Comparative Genomics and Chromosome Evolution.</title>
        <authorList>
            <person name="Mudd A.B."/>
        </authorList>
    </citation>
    <scope>NUCLEOTIDE SEQUENCE</scope>
    <source>
        <strain evidence="16">HN-11 Male</strain>
        <tissue evidence="16">Kidney and liver</tissue>
    </source>
</reference>
<dbReference type="Pfam" id="PF16678">
    <property type="entry name" value="UBA_HOIP"/>
    <property type="match status" value="1"/>
</dbReference>
<evidence type="ECO:0000256" key="11">
    <source>
        <dbReference type="SAM" id="MobiDB-lite"/>
    </source>
</evidence>
<dbReference type="Pfam" id="PF18091">
    <property type="entry name" value="E3_UbLigase_RBR"/>
    <property type="match status" value="1"/>
</dbReference>